<keyword evidence="5" id="KW-1133">Transmembrane helix</keyword>
<evidence type="ECO:0000256" key="6">
    <source>
        <dbReference type="ARBA" id="ARBA00023136"/>
    </source>
</evidence>
<dbReference type="Gene3D" id="2.60.40.60">
    <property type="entry name" value="Cadherins"/>
    <property type="match status" value="3"/>
</dbReference>
<keyword evidence="4 7" id="KW-0106">Calcium</keyword>
<dbReference type="GO" id="GO:0016342">
    <property type="term" value="C:catenin complex"/>
    <property type="evidence" value="ECO:0007669"/>
    <property type="project" value="TreeGrafter"/>
</dbReference>
<evidence type="ECO:0000259" key="8">
    <source>
        <dbReference type="PROSITE" id="PS50268"/>
    </source>
</evidence>
<dbReference type="InterPro" id="IPR039808">
    <property type="entry name" value="Cadherin"/>
</dbReference>
<dbReference type="PANTHER" id="PTHR24027">
    <property type="entry name" value="CADHERIN-23"/>
    <property type="match status" value="1"/>
</dbReference>
<name>A0A3M7R1F9_BRAPC</name>
<organism evidence="9 10">
    <name type="scientific">Brachionus plicatilis</name>
    <name type="common">Marine rotifer</name>
    <name type="synonym">Brachionus muelleri</name>
    <dbReference type="NCBI Taxonomy" id="10195"/>
    <lineage>
        <taxon>Eukaryota</taxon>
        <taxon>Metazoa</taxon>
        <taxon>Spiralia</taxon>
        <taxon>Gnathifera</taxon>
        <taxon>Rotifera</taxon>
        <taxon>Eurotatoria</taxon>
        <taxon>Monogononta</taxon>
        <taxon>Pseudotrocha</taxon>
        <taxon>Ploima</taxon>
        <taxon>Brachionidae</taxon>
        <taxon>Brachionus</taxon>
    </lineage>
</organism>
<keyword evidence="2" id="KW-0812">Transmembrane</keyword>
<evidence type="ECO:0000256" key="2">
    <source>
        <dbReference type="ARBA" id="ARBA00022692"/>
    </source>
</evidence>
<sequence>MYRDYYYCKNCLVSYNFLETLDHVSFKFPVGYYARKCDMFEIDKNRGGIYLKQKIADYDTQEFNFVVKSSQVDNQLRSCVSTVTIRVVDTNNKAPTFTSKLYQAEIVENSAPGTIVIQVQADDQDQNRVQYSIENSHEFPFTIEQYTGVIRVSSRIDYEMSQHYQMQVSAFDGKFSRKCLVNIAILNVVDKAPSFQYNFYNFKIKIPHDVFIGQVKAFDVEQTSNLTYSLHFANHTDSQLFCITQTGTIYLCSHLFDSRKHIDQVLLNFDQDEYKFNVSVQIYSDYTKSYLSNSVACKIQIESKSIDKAKKIKKRIKVKEKNRDN</sequence>
<keyword evidence="6" id="KW-0472">Membrane</keyword>
<gene>
    <name evidence="9" type="ORF">BpHYR1_019441</name>
</gene>
<dbReference type="Proteomes" id="UP000276133">
    <property type="component" value="Unassembled WGS sequence"/>
</dbReference>
<keyword evidence="3" id="KW-0677">Repeat</keyword>
<dbReference type="CDD" id="cd11304">
    <property type="entry name" value="Cadherin_repeat"/>
    <property type="match status" value="2"/>
</dbReference>
<dbReference type="Pfam" id="PF00028">
    <property type="entry name" value="Cadherin"/>
    <property type="match status" value="1"/>
</dbReference>
<dbReference type="STRING" id="10195.A0A3M7R1F9"/>
<dbReference type="GO" id="GO:0008013">
    <property type="term" value="F:beta-catenin binding"/>
    <property type="evidence" value="ECO:0007669"/>
    <property type="project" value="TreeGrafter"/>
</dbReference>
<dbReference type="FunFam" id="2.60.40.60:FF:000020">
    <property type="entry name" value="Dachsous cadherin-related 1b"/>
    <property type="match status" value="1"/>
</dbReference>
<dbReference type="PRINTS" id="PR00205">
    <property type="entry name" value="CADHERIN"/>
</dbReference>
<feature type="domain" description="Cadherin" evidence="8">
    <location>
        <begin position="98"/>
        <end position="195"/>
    </location>
</feature>
<dbReference type="SMART" id="SM00112">
    <property type="entry name" value="CA"/>
    <property type="match status" value="2"/>
</dbReference>
<evidence type="ECO:0000313" key="9">
    <source>
        <dbReference type="EMBL" id="RNA17098.1"/>
    </source>
</evidence>
<dbReference type="InterPro" id="IPR002126">
    <property type="entry name" value="Cadherin-like_dom"/>
</dbReference>
<dbReference type="InterPro" id="IPR015919">
    <property type="entry name" value="Cadherin-like_sf"/>
</dbReference>
<dbReference type="PANTHER" id="PTHR24027:SF442">
    <property type="entry name" value="PROTOCADHERIN-15 ISOFORM X1"/>
    <property type="match status" value="1"/>
</dbReference>
<dbReference type="GO" id="GO:0016477">
    <property type="term" value="P:cell migration"/>
    <property type="evidence" value="ECO:0007669"/>
    <property type="project" value="TreeGrafter"/>
</dbReference>
<evidence type="ECO:0000256" key="3">
    <source>
        <dbReference type="ARBA" id="ARBA00022737"/>
    </source>
</evidence>
<dbReference type="SUPFAM" id="SSF49313">
    <property type="entry name" value="Cadherin-like"/>
    <property type="match status" value="3"/>
</dbReference>
<evidence type="ECO:0000256" key="7">
    <source>
        <dbReference type="PROSITE-ProRule" id="PRU00043"/>
    </source>
</evidence>
<protein>
    <submittedName>
        <fullName evidence="9">Protocadherin Fat 1 isoform X1</fullName>
    </submittedName>
</protein>
<evidence type="ECO:0000256" key="4">
    <source>
        <dbReference type="ARBA" id="ARBA00022837"/>
    </source>
</evidence>
<proteinExistence type="predicted"/>
<evidence type="ECO:0000256" key="5">
    <source>
        <dbReference type="ARBA" id="ARBA00022989"/>
    </source>
</evidence>
<dbReference type="AlphaFoldDB" id="A0A3M7R1F9"/>
<dbReference type="GO" id="GO:0005509">
    <property type="term" value="F:calcium ion binding"/>
    <property type="evidence" value="ECO:0007669"/>
    <property type="project" value="UniProtKB-UniRule"/>
</dbReference>
<evidence type="ECO:0000313" key="10">
    <source>
        <dbReference type="Proteomes" id="UP000276133"/>
    </source>
</evidence>
<evidence type="ECO:0000256" key="1">
    <source>
        <dbReference type="ARBA" id="ARBA00004370"/>
    </source>
</evidence>
<accession>A0A3M7R1F9</accession>
<comment type="caution">
    <text evidence="9">The sequence shown here is derived from an EMBL/GenBank/DDBJ whole genome shotgun (WGS) entry which is preliminary data.</text>
</comment>
<dbReference type="OrthoDB" id="6252479at2759"/>
<reference evidence="9 10" key="1">
    <citation type="journal article" date="2018" name="Sci. Rep.">
        <title>Genomic signatures of local adaptation to the degree of environmental predictability in rotifers.</title>
        <authorList>
            <person name="Franch-Gras L."/>
            <person name="Hahn C."/>
            <person name="Garcia-Roger E.M."/>
            <person name="Carmona M.J."/>
            <person name="Serra M."/>
            <person name="Gomez A."/>
        </authorList>
    </citation>
    <scope>NUCLEOTIDE SEQUENCE [LARGE SCALE GENOMIC DNA]</scope>
    <source>
        <strain evidence="9">HYR1</strain>
    </source>
</reference>
<dbReference type="GO" id="GO:0007156">
    <property type="term" value="P:homophilic cell adhesion via plasma membrane adhesion molecules"/>
    <property type="evidence" value="ECO:0007669"/>
    <property type="project" value="InterPro"/>
</dbReference>
<dbReference type="EMBL" id="REGN01004532">
    <property type="protein sequence ID" value="RNA17098.1"/>
    <property type="molecule type" value="Genomic_DNA"/>
</dbReference>
<dbReference type="PROSITE" id="PS50268">
    <property type="entry name" value="CADHERIN_2"/>
    <property type="match status" value="2"/>
</dbReference>
<dbReference type="GO" id="GO:0045296">
    <property type="term" value="F:cadherin binding"/>
    <property type="evidence" value="ECO:0007669"/>
    <property type="project" value="TreeGrafter"/>
</dbReference>
<keyword evidence="10" id="KW-1185">Reference proteome</keyword>
<feature type="domain" description="Cadherin" evidence="8">
    <location>
        <begin position="4"/>
        <end position="97"/>
    </location>
</feature>
<comment type="subcellular location">
    <subcellularLocation>
        <location evidence="1">Membrane</location>
    </subcellularLocation>
</comment>